<sequence>MFCYRMHLRLLGTVVKECRNCRTIISVGNLGKNNVFKCAFPSQSLTAKHLPQHSVGFFFQRDTTRNYAKKKKGSKQELEEEEESDVEDQEDLELEETDDVYNLVSKSVASLRVDTVLKAALGISKKKIEKEFYASKIFMNGEKVPKKATSVNIGDEIDLVKGNNPDNSQLIDVHRVIIRSIGKVTGTGNYPLKMEVYKSLPIENYKIPWTPEKLE</sequence>
<dbReference type="GO" id="GO:0003723">
    <property type="term" value="F:RNA binding"/>
    <property type="evidence" value="ECO:0007669"/>
    <property type="project" value="UniProtKB-KW"/>
</dbReference>
<dbReference type="EMBL" id="KK120983">
    <property type="protein sequence ID" value="KFM79495.1"/>
    <property type="molecule type" value="Genomic_DNA"/>
</dbReference>
<dbReference type="OrthoDB" id="4150at2759"/>
<evidence type="ECO:0000313" key="4">
    <source>
        <dbReference type="EMBL" id="KFM79495.1"/>
    </source>
</evidence>
<keyword evidence="1" id="KW-0694">RNA-binding</keyword>
<protein>
    <recommendedName>
        <fullName evidence="3">Mitochondrial transcription rescue factor 1 C-terminal domain-containing protein</fullName>
    </recommendedName>
</protein>
<dbReference type="GO" id="GO:0005739">
    <property type="term" value="C:mitochondrion"/>
    <property type="evidence" value="ECO:0007669"/>
    <property type="project" value="TreeGrafter"/>
</dbReference>
<dbReference type="AlphaFoldDB" id="A0A087UQ56"/>
<organism evidence="4 5">
    <name type="scientific">Stegodyphus mimosarum</name>
    <name type="common">African social velvet spider</name>
    <dbReference type="NCBI Taxonomy" id="407821"/>
    <lineage>
        <taxon>Eukaryota</taxon>
        <taxon>Metazoa</taxon>
        <taxon>Ecdysozoa</taxon>
        <taxon>Arthropoda</taxon>
        <taxon>Chelicerata</taxon>
        <taxon>Arachnida</taxon>
        <taxon>Araneae</taxon>
        <taxon>Araneomorphae</taxon>
        <taxon>Entelegynae</taxon>
        <taxon>Eresoidea</taxon>
        <taxon>Eresidae</taxon>
        <taxon>Stegodyphus</taxon>
    </lineage>
</organism>
<feature type="non-terminal residue" evidence="4">
    <location>
        <position position="215"/>
    </location>
</feature>
<dbReference type="OMA" id="LATHHDR"/>
<dbReference type="PROSITE" id="PS50889">
    <property type="entry name" value="S4"/>
    <property type="match status" value="1"/>
</dbReference>
<accession>A0A087UQ56</accession>
<evidence type="ECO:0000256" key="1">
    <source>
        <dbReference type="PROSITE-ProRule" id="PRU00182"/>
    </source>
</evidence>
<feature type="domain" description="Mitochondrial transcription rescue factor 1 C-terminal" evidence="3">
    <location>
        <begin position="105"/>
        <end position="200"/>
    </location>
</feature>
<name>A0A087UQ56_STEMI</name>
<dbReference type="InterPro" id="IPR057896">
    <property type="entry name" value="MTRES1_C"/>
</dbReference>
<dbReference type="Pfam" id="PF25818">
    <property type="entry name" value="MTRES1_C"/>
    <property type="match status" value="1"/>
</dbReference>
<dbReference type="STRING" id="407821.A0A087UQ56"/>
<proteinExistence type="predicted"/>
<evidence type="ECO:0000259" key="3">
    <source>
        <dbReference type="Pfam" id="PF25818"/>
    </source>
</evidence>
<feature type="compositionally biased region" description="Acidic residues" evidence="2">
    <location>
        <begin position="78"/>
        <end position="92"/>
    </location>
</feature>
<keyword evidence="5" id="KW-1185">Reference proteome</keyword>
<dbReference type="PANTHER" id="PTHR13633:SF3">
    <property type="entry name" value="MITOCHONDRIAL TRANSCRIPTION RESCUE FACTOR 1"/>
    <property type="match status" value="1"/>
</dbReference>
<feature type="region of interest" description="Disordered" evidence="2">
    <location>
        <begin position="71"/>
        <end position="92"/>
    </location>
</feature>
<dbReference type="Proteomes" id="UP000054359">
    <property type="component" value="Unassembled WGS sequence"/>
</dbReference>
<evidence type="ECO:0000313" key="5">
    <source>
        <dbReference type="Proteomes" id="UP000054359"/>
    </source>
</evidence>
<dbReference type="SUPFAM" id="SSF55174">
    <property type="entry name" value="Alpha-L RNA-binding motif"/>
    <property type="match status" value="1"/>
</dbReference>
<gene>
    <name evidence="4" type="ORF">X975_26482</name>
</gene>
<dbReference type="PANTHER" id="PTHR13633">
    <property type="entry name" value="MITOCHONDRIAL TRANSCRIPTION RESCUE FACTOR 1"/>
    <property type="match status" value="1"/>
</dbReference>
<dbReference type="GO" id="GO:1903108">
    <property type="term" value="P:regulation of mitochondrial transcription"/>
    <property type="evidence" value="ECO:0007669"/>
    <property type="project" value="TreeGrafter"/>
</dbReference>
<evidence type="ECO:0000256" key="2">
    <source>
        <dbReference type="SAM" id="MobiDB-lite"/>
    </source>
</evidence>
<reference evidence="4 5" key="1">
    <citation type="submission" date="2013-11" db="EMBL/GenBank/DDBJ databases">
        <title>Genome sequencing of Stegodyphus mimosarum.</title>
        <authorList>
            <person name="Bechsgaard J."/>
        </authorList>
    </citation>
    <scope>NUCLEOTIDE SEQUENCE [LARGE SCALE GENOMIC DNA]</scope>
</reference>